<dbReference type="EMBL" id="OV725077">
    <property type="protein sequence ID" value="CAH1388837.1"/>
    <property type="molecule type" value="Genomic_DNA"/>
</dbReference>
<feature type="compositionally biased region" description="Basic residues" evidence="1">
    <location>
        <begin position="111"/>
        <end position="122"/>
    </location>
</feature>
<evidence type="ECO:0000313" key="4">
    <source>
        <dbReference type="Proteomes" id="UP001152798"/>
    </source>
</evidence>
<feature type="compositionally biased region" description="Low complexity" evidence="1">
    <location>
        <begin position="488"/>
        <end position="504"/>
    </location>
</feature>
<evidence type="ECO:0000313" key="3">
    <source>
        <dbReference type="EMBL" id="CAH1388837.1"/>
    </source>
</evidence>
<organism evidence="3 4">
    <name type="scientific">Nezara viridula</name>
    <name type="common">Southern green stink bug</name>
    <name type="synonym">Cimex viridulus</name>
    <dbReference type="NCBI Taxonomy" id="85310"/>
    <lineage>
        <taxon>Eukaryota</taxon>
        <taxon>Metazoa</taxon>
        <taxon>Ecdysozoa</taxon>
        <taxon>Arthropoda</taxon>
        <taxon>Hexapoda</taxon>
        <taxon>Insecta</taxon>
        <taxon>Pterygota</taxon>
        <taxon>Neoptera</taxon>
        <taxon>Paraneoptera</taxon>
        <taxon>Hemiptera</taxon>
        <taxon>Heteroptera</taxon>
        <taxon>Panheteroptera</taxon>
        <taxon>Pentatomomorpha</taxon>
        <taxon>Pentatomoidea</taxon>
        <taxon>Pentatomidae</taxon>
        <taxon>Pentatominae</taxon>
        <taxon>Nezara</taxon>
    </lineage>
</organism>
<feature type="signal peptide" evidence="2">
    <location>
        <begin position="1"/>
        <end position="25"/>
    </location>
</feature>
<evidence type="ECO:0008006" key="5">
    <source>
        <dbReference type="Google" id="ProtNLM"/>
    </source>
</evidence>
<keyword evidence="4" id="KW-1185">Reference proteome</keyword>
<keyword evidence="2" id="KW-0732">Signal</keyword>
<feature type="region of interest" description="Disordered" evidence="1">
    <location>
        <begin position="28"/>
        <end position="148"/>
    </location>
</feature>
<gene>
    <name evidence="3" type="ORF">NEZAVI_LOCUS367</name>
</gene>
<sequence length="543" mass="63369">MKTINFILLAVFILYSCQLSHQTASQETDIASSQTWPEGNPQDAYKEEDKTEEETIRRPRGKRRRRLRKRQRNHQVDEIDRTNNPEHSQDNYYGRSEFDNEGVTPVEYPRRRPGKRRRRPYRRYQDDENSPPKPLRRRRKGGRKKIRPEIQEEIIPTEIPHESIRNEENYEIETTTSLPKISPNIDENLTEEKVLITEANIKSYQTTNQPSIQISNKDLQDRKLISNTVRTEKDEINIEKPTAYGNKIFDRKKLFSNSRRMLPVTSAVIRRLSPNSKPNTSEIPNELVKTDHIEQVNVNVTEKNKIITKLHSFPEPHVIPTEMIKPEILIEEMMKAEKKQEQNDSTENDTFEGEEPNYPKIIPKPFLNKSKVLETTTNSVTENIEINQTESPTTSLALIKNRSMEEEFEKMIDNLDLKTFNLTNFNDYILELLKTKSGKDYLSKILESRNMTLAQLLEHREKGSSQFHLFEIFPQKKNTEENTTRITTSIQSTTVTSTSTSSTTPKETLNNIFPSEEVMDSFPPKFITDETENLGEKIEKRVS</sequence>
<reference evidence="3" key="1">
    <citation type="submission" date="2022-01" db="EMBL/GenBank/DDBJ databases">
        <authorList>
            <person name="King R."/>
        </authorList>
    </citation>
    <scope>NUCLEOTIDE SEQUENCE</scope>
</reference>
<dbReference type="AlphaFoldDB" id="A0A9P0DXW9"/>
<name>A0A9P0DXW9_NEZVI</name>
<feature type="compositionally biased region" description="Basic and acidic residues" evidence="1">
    <location>
        <begin position="534"/>
        <end position="543"/>
    </location>
</feature>
<evidence type="ECO:0000256" key="2">
    <source>
        <dbReference type="SAM" id="SignalP"/>
    </source>
</evidence>
<feature type="compositionally biased region" description="Polar residues" evidence="1">
    <location>
        <begin position="28"/>
        <end position="37"/>
    </location>
</feature>
<feature type="region of interest" description="Disordered" evidence="1">
    <location>
        <begin position="337"/>
        <end position="360"/>
    </location>
</feature>
<dbReference type="Proteomes" id="UP001152798">
    <property type="component" value="Chromosome 1"/>
</dbReference>
<accession>A0A9P0DXW9</accession>
<feature type="compositionally biased region" description="Basic and acidic residues" evidence="1">
    <location>
        <begin position="74"/>
        <end position="89"/>
    </location>
</feature>
<feature type="region of interest" description="Disordered" evidence="1">
    <location>
        <begin position="488"/>
        <end position="543"/>
    </location>
</feature>
<protein>
    <recommendedName>
        <fullName evidence="5">Neuropeptide</fullName>
    </recommendedName>
</protein>
<feature type="compositionally biased region" description="Basic residues" evidence="1">
    <location>
        <begin position="134"/>
        <end position="146"/>
    </location>
</feature>
<evidence type="ECO:0000256" key="1">
    <source>
        <dbReference type="SAM" id="MobiDB-lite"/>
    </source>
</evidence>
<dbReference type="PROSITE" id="PS51257">
    <property type="entry name" value="PROKAR_LIPOPROTEIN"/>
    <property type="match status" value="1"/>
</dbReference>
<feature type="compositionally biased region" description="Basic residues" evidence="1">
    <location>
        <begin position="58"/>
        <end position="73"/>
    </location>
</feature>
<feature type="chain" id="PRO_5040133459" description="Neuropeptide" evidence="2">
    <location>
        <begin position="26"/>
        <end position="543"/>
    </location>
</feature>
<feature type="compositionally biased region" description="Basic and acidic residues" evidence="1">
    <location>
        <begin position="44"/>
        <end position="57"/>
    </location>
</feature>
<proteinExistence type="predicted"/>
<feature type="compositionally biased region" description="Acidic residues" evidence="1">
    <location>
        <begin position="344"/>
        <end position="355"/>
    </location>
</feature>
<dbReference type="OrthoDB" id="6364622at2759"/>